<dbReference type="EMBL" id="REFS01000001">
    <property type="protein sequence ID" value="RMB25020.1"/>
    <property type="molecule type" value="Genomic_DNA"/>
</dbReference>
<evidence type="ECO:0000256" key="1">
    <source>
        <dbReference type="ARBA" id="ARBA00008791"/>
    </source>
</evidence>
<dbReference type="InterPro" id="IPR006016">
    <property type="entry name" value="UspA"/>
</dbReference>
<organism evidence="4 5">
    <name type="scientific">Haloplanus aerogenes</name>
    <dbReference type="NCBI Taxonomy" id="660522"/>
    <lineage>
        <taxon>Archaea</taxon>
        <taxon>Methanobacteriati</taxon>
        <taxon>Methanobacteriota</taxon>
        <taxon>Stenosarchaea group</taxon>
        <taxon>Halobacteria</taxon>
        <taxon>Halobacteriales</taxon>
        <taxon>Haloferacaceae</taxon>
        <taxon>Haloplanus</taxon>
    </lineage>
</organism>
<dbReference type="OrthoDB" id="105697at2157"/>
<feature type="domain" description="UspA" evidence="2">
    <location>
        <begin position="1"/>
        <end position="142"/>
    </location>
</feature>
<dbReference type="CDD" id="cd00293">
    <property type="entry name" value="USP-like"/>
    <property type="match status" value="1"/>
</dbReference>
<evidence type="ECO:0000259" key="2">
    <source>
        <dbReference type="Pfam" id="PF00582"/>
    </source>
</evidence>
<dbReference type="PRINTS" id="PR01438">
    <property type="entry name" value="UNVRSLSTRESS"/>
</dbReference>
<reference evidence="4" key="3">
    <citation type="submission" date="2018-10" db="EMBL/GenBank/DDBJ databases">
        <authorList>
            <person name="Whitman W."/>
            <person name="Huntemann M."/>
            <person name="Clum A."/>
            <person name="Pillay M."/>
            <person name="Palaniappan K."/>
            <person name="Varghese N."/>
            <person name="Mikhailova N."/>
            <person name="Stamatis D."/>
            <person name="Reddy T."/>
            <person name="Daum C."/>
            <person name="Shapiro N."/>
            <person name="Ivanova N."/>
            <person name="Kyrpides N."/>
            <person name="Woyke T."/>
        </authorList>
    </citation>
    <scope>NUCLEOTIDE SEQUENCE</scope>
    <source>
        <strain evidence="4">CGMCC 1.10124</strain>
    </source>
</reference>
<sequence>MAKRLLVPVDGSDPADAALEFALEEYPDADITALSVIDPTDVGYGSIEAAPSTFEHLQDSAEERTEKVLEDAKARAAEHGMELTTETVIGMPSRAIVEWAENNDIDSIVIGSHGRQGVTRVLLGSVAESVVRRSPVPVTVVR</sequence>
<dbReference type="PANTHER" id="PTHR46268">
    <property type="entry name" value="STRESS RESPONSE PROTEIN NHAX"/>
    <property type="match status" value="1"/>
</dbReference>
<dbReference type="KEGG" id="haer:DU502_07995"/>
<proteinExistence type="inferred from homology"/>
<dbReference type="GeneID" id="38471219"/>
<dbReference type="Proteomes" id="UP000282007">
    <property type="component" value="Chromosome"/>
</dbReference>
<evidence type="ECO:0000313" key="6">
    <source>
        <dbReference type="Proteomes" id="UP000282007"/>
    </source>
</evidence>
<dbReference type="Pfam" id="PF00582">
    <property type="entry name" value="Usp"/>
    <property type="match status" value="1"/>
</dbReference>
<dbReference type="AlphaFoldDB" id="A0A3M0E9X2"/>
<reference evidence="3 6" key="2">
    <citation type="submission" date="2018-07" db="EMBL/GenBank/DDBJ databases">
        <title>Genome sequences of Haloplanus aerogenes JCM 16430T.</title>
        <authorList>
            <person name="Kim Y.B."/>
            <person name="Roh S.W."/>
        </authorList>
    </citation>
    <scope>NUCLEOTIDE SEQUENCE [LARGE SCALE GENOMIC DNA]</scope>
    <source>
        <strain evidence="3 6">JCM 16430</strain>
    </source>
</reference>
<comment type="similarity">
    <text evidence="1">Belongs to the universal stress protein A family.</text>
</comment>
<evidence type="ECO:0000313" key="5">
    <source>
        <dbReference type="Proteomes" id="UP000277326"/>
    </source>
</evidence>
<dbReference type="Proteomes" id="UP000277326">
    <property type="component" value="Unassembled WGS sequence"/>
</dbReference>
<accession>A0A3M0E9X2</accession>
<dbReference type="RefSeq" id="WP_121918864.1">
    <property type="nucleotide sequence ID" value="NZ_CP034145.1"/>
</dbReference>
<dbReference type="Gene3D" id="3.40.50.620">
    <property type="entry name" value="HUPs"/>
    <property type="match status" value="1"/>
</dbReference>
<keyword evidence="6" id="KW-1185">Reference proteome</keyword>
<dbReference type="InterPro" id="IPR006015">
    <property type="entry name" value="Universal_stress_UspA"/>
</dbReference>
<dbReference type="EMBL" id="CP034145">
    <property type="protein sequence ID" value="AZH25324.1"/>
    <property type="molecule type" value="Genomic_DNA"/>
</dbReference>
<dbReference type="SUPFAM" id="SSF52402">
    <property type="entry name" value="Adenine nucleotide alpha hydrolases-like"/>
    <property type="match status" value="1"/>
</dbReference>
<gene>
    <name evidence="4" type="ORF">ATH50_0103</name>
    <name evidence="3" type="ORF">DU502_07995</name>
</gene>
<dbReference type="InterPro" id="IPR014729">
    <property type="entry name" value="Rossmann-like_a/b/a_fold"/>
</dbReference>
<protein>
    <submittedName>
        <fullName evidence="4">Nucleotide-binding universal stress UspA family protein</fullName>
    </submittedName>
    <submittedName>
        <fullName evidence="3">Universal stress protein</fullName>
    </submittedName>
</protein>
<name>A0A3M0E9X2_9EURY</name>
<evidence type="ECO:0000313" key="4">
    <source>
        <dbReference type="EMBL" id="RMB25020.1"/>
    </source>
</evidence>
<reference evidence="4 5" key="1">
    <citation type="journal article" date="2015" name="Stand. Genomic Sci.">
        <title>Genomic Encyclopedia of Bacterial and Archaeal Type Strains, Phase III: the genomes of soil and plant-associated and newly described type strains.</title>
        <authorList>
            <person name="Whitman W.B."/>
            <person name="Woyke T."/>
            <person name="Klenk H.P."/>
            <person name="Zhou Y."/>
            <person name="Lilburn T.G."/>
            <person name="Beck B.J."/>
            <person name="De Vos P."/>
            <person name="Vandamme P."/>
            <person name="Eisen J.A."/>
            <person name="Garrity G."/>
            <person name="Hugenholtz P."/>
            <person name="Kyrpides N.C."/>
        </authorList>
    </citation>
    <scope>NUCLEOTIDE SEQUENCE [LARGE SCALE GENOMIC DNA]</scope>
    <source>
        <strain evidence="4 5">CGMCC 1.10124</strain>
    </source>
</reference>
<evidence type="ECO:0000313" key="3">
    <source>
        <dbReference type="EMBL" id="AZH25324.1"/>
    </source>
</evidence>
<dbReference type="PANTHER" id="PTHR46268:SF24">
    <property type="entry name" value="UNIVERSAL STRESS PROTEIN"/>
    <property type="match status" value="1"/>
</dbReference>